<feature type="compositionally biased region" description="Polar residues" evidence="1">
    <location>
        <begin position="472"/>
        <end position="481"/>
    </location>
</feature>
<protein>
    <submittedName>
        <fullName evidence="3">Sorbin and SH3 domain-containing protein 1-like</fullName>
    </submittedName>
</protein>
<keyword evidence="2" id="KW-1185">Reference proteome</keyword>
<feature type="compositionally biased region" description="Polar residues" evidence="1">
    <location>
        <begin position="392"/>
        <end position="409"/>
    </location>
</feature>
<dbReference type="Proteomes" id="UP000515140">
    <property type="component" value="Unplaced"/>
</dbReference>
<feature type="compositionally biased region" description="Polar residues" evidence="1">
    <location>
        <begin position="301"/>
        <end position="315"/>
    </location>
</feature>
<dbReference type="InParanoid" id="A0A6P5L2R5"/>
<dbReference type="GeneID" id="110215459"/>
<accession>A0A6P5L2R5</accession>
<dbReference type="KEGG" id="pcw:110215459"/>
<dbReference type="AlphaFoldDB" id="A0A6P5L2R5"/>
<proteinExistence type="predicted"/>
<feature type="region of interest" description="Disordered" evidence="1">
    <location>
        <begin position="71"/>
        <end position="91"/>
    </location>
</feature>
<dbReference type="RefSeq" id="XP_020852630.1">
    <property type="nucleotide sequence ID" value="XM_020996971.1"/>
</dbReference>
<feature type="region of interest" description="Disordered" evidence="1">
    <location>
        <begin position="388"/>
        <end position="495"/>
    </location>
</feature>
<organism evidence="2 3">
    <name type="scientific">Phascolarctos cinereus</name>
    <name type="common">Koala</name>
    <dbReference type="NCBI Taxonomy" id="38626"/>
    <lineage>
        <taxon>Eukaryota</taxon>
        <taxon>Metazoa</taxon>
        <taxon>Chordata</taxon>
        <taxon>Craniata</taxon>
        <taxon>Vertebrata</taxon>
        <taxon>Euteleostomi</taxon>
        <taxon>Mammalia</taxon>
        <taxon>Metatheria</taxon>
        <taxon>Diprotodontia</taxon>
        <taxon>Phascolarctidae</taxon>
        <taxon>Phascolarctos</taxon>
    </lineage>
</organism>
<feature type="region of interest" description="Disordered" evidence="1">
    <location>
        <begin position="1"/>
        <end position="22"/>
    </location>
</feature>
<reference evidence="3" key="1">
    <citation type="submission" date="2025-08" db="UniProtKB">
        <authorList>
            <consortium name="RefSeq"/>
        </authorList>
    </citation>
    <scope>IDENTIFICATION</scope>
    <source>
        <tissue evidence="3">Spleen</tissue>
    </source>
</reference>
<evidence type="ECO:0000313" key="2">
    <source>
        <dbReference type="Proteomes" id="UP000515140"/>
    </source>
</evidence>
<gene>
    <name evidence="3" type="primary">LOC110215459</name>
</gene>
<sequence length="495" mass="54035">MISSSSVHSRTFHASDVSGPMCKHKKPLSAAKACISEILPSKFKPRLSAPSALLQEKKSVLLPPEKAQSYENLCSSPASEDSKRTLPLQGGGSIENLLMRVKREYGTKSGSTQSLQDYGASARKYCPLSRKGGSEFTMLYKNMHHINRTGLHLGSVSSSSVRDLASHFESSNLGEARGEFHLSQQSSEHIPKHTVSSRVTAFEQLIQRSRSMPSLDLSGRLSKSPVPLLSHSGLSAARSAESLLESPKLHHREKDITEHPTVAYASPSCSNMEEPALNLRALLPAHPPSACSEELDHLSTISNDSREGSTSSVHSDSQKHRHNKCKGSCPASYTRFTTIRKHEQQQASRSPGWRVDMGGDKNIVLRNIYLMGPLPFRLKKPLQYHARKLPHSDSSGPTMRQKAESQTHPLGNEFSPKGEGKPSVPKRQSSLCVLERLSQVPEPSPKRAVIPEDYLGTLKPSGLGPCLGPSLDRNNNPQNDLGTPPRGGFLSPLPV</sequence>
<evidence type="ECO:0000256" key="1">
    <source>
        <dbReference type="SAM" id="MobiDB-lite"/>
    </source>
</evidence>
<feature type="region of interest" description="Disordered" evidence="1">
    <location>
        <begin position="301"/>
        <end position="327"/>
    </location>
</feature>
<evidence type="ECO:0000313" key="3">
    <source>
        <dbReference type="RefSeq" id="XP_020852630.1"/>
    </source>
</evidence>
<name>A0A6P5L2R5_PHACI</name>